<gene>
    <name evidence="1" type="primary">PARPA_10105.1 scaffold 39588</name>
</gene>
<keyword evidence="2" id="KW-1185">Reference proteome</keyword>
<dbReference type="AlphaFoldDB" id="A0A0B7NEL9"/>
<organism evidence="1 2">
    <name type="scientific">Parasitella parasitica</name>
    <dbReference type="NCBI Taxonomy" id="35722"/>
    <lineage>
        <taxon>Eukaryota</taxon>
        <taxon>Fungi</taxon>
        <taxon>Fungi incertae sedis</taxon>
        <taxon>Mucoromycota</taxon>
        <taxon>Mucoromycotina</taxon>
        <taxon>Mucoromycetes</taxon>
        <taxon>Mucorales</taxon>
        <taxon>Mucorineae</taxon>
        <taxon>Mucoraceae</taxon>
        <taxon>Parasitella</taxon>
    </lineage>
</organism>
<accession>A0A0B7NEL9</accession>
<sequence>MRDSEAAHLATFISSCPPLLKCYDVDFVPVAPDILTAIDKSGIKLEATTAAPGNSQKQIKDLFASNQKYIIEAMKTLNRPLSSSLMATERQDIVNTLQGFPQTQVFDNQI</sequence>
<dbReference type="Proteomes" id="UP000054107">
    <property type="component" value="Unassembled WGS sequence"/>
</dbReference>
<dbReference type="EMBL" id="LN732700">
    <property type="protein sequence ID" value="CEP15861.1"/>
    <property type="molecule type" value="Genomic_DNA"/>
</dbReference>
<dbReference type="PROSITE" id="PS51257">
    <property type="entry name" value="PROKAR_LIPOPROTEIN"/>
    <property type="match status" value="1"/>
</dbReference>
<evidence type="ECO:0000313" key="1">
    <source>
        <dbReference type="EMBL" id="CEP15861.1"/>
    </source>
</evidence>
<reference evidence="1 2" key="1">
    <citation type="submission" date="2014-09" db="EMBL/GenBank/DDBJ databases">
        <authorList>
            <person name="Ellenberger Sabrina"/>
        </authorList>
    </citation>
    <scope>NUCLEOTIDE SEQUENCE [LARGE SCALE GENOMIC DNA]</scope>
    <source>
        <strain evidence="1 2">CBS 412.66</strain>
    </source>
</reference>
<name>A0A0B7NEL9_9FUNG</name>
<proteinExistence type="predicted"/>
<protein>
    <submittedName>
        <fullName evidence="1">Uncharacterized protein</fullName>
    </submittedName>
</protein>
<evidence type="ECO:0000313" key="2">
    <source>
        <dbReference type="Proteomes" id="UP000054107"/>
    </source>
</evidence>